<organism evidence="3 4">
    <name type="scientific">Acidianus brierleyi</name>
    <dbReference type="NCBI Taxonomy" id="41673"/>
    <lineage>
        <taxon>Archaea</taxon>
        <taxon>Thermoproteota</taxon>
        <taxon>Thermoprotei</taxon>
        <taxon>Sulfolobales</taxon>
        <taxon>Sulfolobaceae</taxon>
        <taxon>Acidianus</taxon>
    </lineage>
</organism>
<evidence type="ECO:0000259" key="2">
    <source>
        <dbReference type="Pfam" id="PF22691"/>
    </source>
</evidence>
<dbReference type="InterPro" id="IPR002155">
    <property type="entry name" value="Thiolase"/>
</dbReference>
<dbReference type="Gene3D" id="3.40.47.10">
    <property type="match status" value="1"/>
</dbReference>
<evidence type="ECO:0000256" key="1">
    <source>
        <dbReference type="ARBA" id="ARBA00023229"/>
    </source>
</evidence>
<dbReference type="InterPro" id="IPR055140">
    <property type="entry name" value="Thiolase_C_2"/>
</dbReference>
<dbReference type="KEGG" id="abri:DFR85_13830"/>
<evidence type="ECO:0000313" key="3">
    <source>
        <dbReference type="EMBL" id="AWR95511.1"/>
    </source>
</evidence>
<gene>
    <name evidence="3" type="ORF">DFR85_13830</name>
</gene>
<feature type="domain" description="Thiolase C-terminal" evidence="2">
    <location>
        <begin position="236"/>
        <end position="330"/>
    </location>
</feature>
<dbReference type="OrthoDB" id="167534at2157"/>
<dbReference type="PIRSF" id="PIRSF000429">
    <property type="entry name" value="Ac-CoA_Ac_transf"/>
    <property type="match status" value="1"/>
</dbReference>
<dbReference type="SUPFAM" id="SSF53901">
    <property type="entry name" value="Thiolase-like"/>
    <property type="match status" value="2"/>
</dbReference>
<dbReference type="AlphaFoldDB" id="A0A2U9IHN3"/>
<keyword evidence="1" id="KW-0414">Isoprene biosynthesis</keyword>
<dbReference type="Pfam" id="PF22691">
    <property type="entry name" value="Thiolase_C_1"/>
    <property type="match status" value="1"/>
</dbReference>
<dbReference type="EMBL" id="CP029289">
    <property type="protein sequence ID" value="AWR95511.1"/>
    <property type="molecule type" value="Genomic_DNA"/>
</dbReference>
<dbReference type="RefSeq" id="WP_110271389.1">
    <property type="nucleotide sequence ID" value="NZ_CP029289.2"/>
</dbReference>
<dbReference type="GeneID" id="36833256"/>
<accession>A0A2U9IHN3</accession>
<proteinExistence type="predicted"/>
<protein>
    <submittedName>
        <fullName evidence="3">Thiolase domain-containing protein</fullName>
    </submittedName>
</protein>
<dbReference type="GO" id="GO:0016747">
    <property type="term" value="F:acyltransferase activity, transferring groups other than amino-acyl groups"/>
    <property type="evidence" value="ECO:0007669"/>
    <property type="project" value="InterPro"/>
</dbReference>
<reference evidence="3 4" key="1">
    <citation type="submission" date="2018-05" db="EMBL/GenBank/DDBJ databases">
        <title>Complete Genome Sequences of Extremely Thermoacidophilic, Metal-Mobilizing Type-Strain Members of the Archaeal Family Sulfolobaceae: Acidianus brierleyi DSM-1651T, Acidianus sulfidivorans DSM-18786T, Metallosphaera hakonensis DSM-7519T, and Metallosphaera prunae DSM-10039T.</title>
        <authorList>
            <person name="Counts J.A."/>
            <person name="Kelly R.M."/>
        </authorList>
    </citation>
    <scope>NUCLEOTIDE SEQUENCE [LARGE SCALE GENOMIC DNA]</scope>
    <source>
        <strain evidence="3 4">DSM 1651</strain>
    </source>
</reference>
<evidence type="ECO:0000313" key="4">
    <source>
        <dbReference type="Proteomes" id="UP000248044"/>
    </source>
</evidence>
<sequence>MVTKLEKVGIIGAGWYGFRPQVKDLSFREMVFEAASRAYESSGIDPRKDVDTFVSCQEDFWEGISIADEFAPDPIGGAMRPTMTVPGDGIQGIIHGAMQILSGVSKVTVVESHAKPSDIEKIDKIIELGMDPLFSRLGVNVNFLAGLDATKFMKNYGIKREDLAEVVSRNLSSGFKTPRSSFASKVSVEDVLSQDFLVYPLSTMDIAKYVDASIVFILASEEIARKYDPVWIEGMSFSTAEKLGEAEYLSIASRQAYKMANVKPSQVDGIFVDDRYSYKELQHLEALGISSKEFLRDQNIEVNPYGGHLAKGVPLEASGLSLLLDAVDFIEEGHESAIVASWRGIPTYTGSVLVVRK</sequence>
<name>A0A2U9IHN3_9CREN</name>
<dbReference type="Proteomes" id="UP000248044">
    <property type="component" value="Chromosome"/>
</dbReference>
<dbReference type="CDD" id="cd00829">
    <property type="entry name" value="SCP-x_thiolase"/>
    <property type="match status" value="1"/>
</dbReference>
<keyword evidence="4" id="KW-1185">Reference proteome</keyword>
<dbReference type="PANTHER" id="PTHR42870">
    <property type="entry name" value="ACETYL-COA C-ACETYLTRANSFERASE"/>
    <property type="match status" value="1"/>
</dbReference>
<dbReference type="GO" id="GO:0008299">
    <property type="term" value="P:isoprenoid biosynthetic process"/>
    <property type="evidence" value="ECO:0007669"/>
    <property type="project" value="UniProtKB-KW"/>
</dbReference>
<dbReference type="PANTHER" id="PTHR42870:SF6">
    <property type="entry name" value="ACETYL-COA C-ACYLTRANSFERASE"/>
    <property type="match status" value="1"/>
</dbReference>
<dbReference type="InterPro" id="IPR016039">
    <property type="entry name" value="Thiolase-like"/>
</dbReference>